<evidence type="ECO:0000313" key="3">
    <source>
        <dbReference type="Proteomes" id="UP001652625"/>
    </source>
</evidence>
<feature type="region of interest" description="Disordered" evidence="2">
    <location>
        <begin position="168"/>
        <end position="193"/>
    </location>
</feature>
<dbReference type="GeneID" id="100206923"/>
<sequence length="371" mass="40809">MSSNDLSDNEVEESHLTKIIAAPLQFVKTIFPLYSTGDVSQESQDDSANSEMVGDKLRLKRGRLKKKSTVQDKLIQHNRVAKANHGCQRSVVRYIGSNVPLKPSKRAYYQLFEHSRRTIINSASTFFITNLDHVRQHVDQVKHHVVPTLADIGQLVWDDINVFVNDEDDSSSDEEVNVKEASAKPGISNEDPNKLSALEDELAKLRAQIAAIVSTRNVPNPAASSAQIAVVQPTSMLPPPPPPPPPLPIFKSANASAVCMPSIKVVNEENKSSMNDVLKGLTNVKLKSSNICRSPGGTPLKKNDRLEDLSNPADIIAKALREKFQNSNIYRSPDGENSSLSDFSPSPQKNPSRPIPKPRPRPVALKKILDT</sequence>
<dbReference type="PANTHER" id="PTHR14215">
    <property type="entry name" value="PROTEIN OF UNKNOWN FUNCTION DUF729"/>
    <property type="match status" value="1"/>
</dbReference>
<accession>A0ABM4D8A9</accession>
<dbReference type="Proteomes" id="UP001652625">
    <property type="component" value="Chromosome 12"/>
</dbReference>
<dbReference type="RefSeq" id="XP_065670555.1">
    <property type="nucleotide sequence ID" value="XM_065814483.1"/>
</dbReference>
<evidence type="ECO:0000256" key="2">
    <source>
        <dbReference type="SAM" id="MobiDB-lite"/>
    </source>
</evidence>
<evidence type="ECO:0000256" key="1">
    <source>
        <dbReference type="ARBA" id="ARBA00005807"/>
    </source>
</evidence>
<dbReference type="InterPro" id="IPR007972">
    <property type="entry name" value="Mtfr1"/>
</dbReference>
<organism evidence="3 4">
    <name type="scientific">Hydra vulgaris</name>
    <name type="common">Hydra</name>
    <name type="synonym">Hydra attenuata</name>
    <dbReference type="NCBI Taxonomy" id="6087"/>
    <lineage>
        <taxon>Eukaryota</taxon>
        <taxon>Metazoa</taxon>
        <taxon>Cnidaria</taxon>
        <taxon>Hydrozoa</taxon>
        <taxon>Hydroidolina</taxon>
        <taxon>Anthoathecata</taxon>
        <taxon>Aplanulata</taxon>
        <taxon>Hydridae</taxon>
        <taxon>Hydra</taxon>
    </lineage>
</organism>
<protein>
    <submittedName>
        <fullName evidence="4">Mitochondrial fission regulator 2 isoform X2</fullName>
    </submittedName>
</protein>
<evidence type="ECO:0000313" key="4">
    <source>
        <dbReference type="RefSeq" id="XP_065670555.1"/>
    </source>
</evidence>
<comment type="similarity">
    <text evidence="1">Belongs to the MTFR1 family.</text>
</comment>
<gene>
    <name evidence="4" type="primary">LOC100206923</name>
</gene>
<dbReference type="Pfam" id="PF05308">
    <property type="entry name" value="Mito_fiss_reg"/>
    <property type="match status" value="1"/>
</dbReference>
<keyword evidence="3" id="KW-1185">Reference proteome</keyword>
<feature type="compositionally biased region" description="Polar residues" evidence="2">
    <location>
        <begin position="325"/>
        <end position="350"/>
    </location>
</feature>
<dbReference type="PANTHER" id="PTHR14215:SF0">
    <property type="entry name" value="WH2 DOMAIN-CONTAINING PROTEIN"/>
    <property type="match status" value="1"/>
</dbReference>
<name>A0ABM4D8A9_HYDVU</name>
<feature type="region of interest" description="Disordered" evidence="2">
    <location>
        <begin position="324"/>
        <end position="371"/>
    </location>
</feature>
<proteinExistence type="inferred from homology"/>
<reference evidence="4" key="1">
    <citation type="submission" date="2025-08" db="UniProtKB">
        <authorList>
            <consortium name="RefSeq"/>
        </authorList>
    </citation>
    <scope>IDENTIFICATION</scope>
</reference>